<protein>
    <submittedName>
        <fullName evidence="8">RNA polymerase sigma-70 factor (ECF subfamily)</fullName>
    </submittedName>
</protein>
<keyword evidence="9" id="KW-1185">Reference proteome</keyword>
<dbReference type="Gene3D" id="1.10.10.10">
    <property type="entry name" value="Winged helix-like DNA-binding domain superfamily/Winged helix DNA-binding domain"/>
    <property type="match status" value="1"/>
</dbReference>
<comment type="similarity">
    <text evidence="1">Belongs to the sigma-70 factor family. ECF subfamily.</text>
</comment>
<dbReference type="EMBL" id="JAGGJV010000011">
    <property type="protein sequence ID" value="MBP1861644.1"/>
    <property type="molecule type" value="Genomic_DNA"/>
</dbReference>
<dbReference type="CDD" id="cd06171">
    <property type="entry name" value="Sigma70_r4"/>
    <property type="match status" value="1"/>
</dbReference>
<dbReference type="InterPro" id="IPR013324">
    <property type="entry name" value="RNA_pol_sigma_r3/r4-like"/>
</dbReference>
<proteinExistence type="inferred from homology"/>
<dbReference type="PANTHER" id="PTHR43133">
    <property type="entry name" value="RNA POLYMERASE ECF-TYPE SIGMA FACTO"/>
    <property type="match status" value="1"/>
</dbReference>
<dbReference type="PANTHER" id="PTHR43133:SF8">
    <property type="entry name" value="RNA POLYMERASE SIGMA FACTOR HI_1459-RELATED"/>
    <property type="match status" value="1"/>
</dbReference>
<dbReference type="InterPro" id="IPR039425">
    <property type="entry name" value="RNA_pol_sigma-70-like"/>
</dbReference>
<dbReference type="Proteomes" id="UP000823786">
    <property type="component" value="Unassembled WGS sequence"/>
</dbReference>
<reference evidence="8 9" key="1">
    <citation type="submission" date="2021-03" db="EMBL/GenBank/DDBJ databases">
        <title>Genomic Encyclopedia of Type Strains, Phase IV (KMG-IV): sequencing the most valuable type-strain genomes for metagenomic binning, comparative biology and taxonomic classification.</title>
        <authorList>
            <person name="Goeker M."/>
        </authorList>
    </citation>
    <scope>NUCLEOTIDE SEQUENCE [LARGE SCALE GENOMIC DNA]</scope>
    <source>
        <strain evidence="8 9">DSM 26427</strain>
    </source>
</reference>
<evidence type="ECO:0000256" key="1">
    <source>
        <dbReference type="ARBA" id="ARBA00010641"/>
    </source>
</evidence>
<feature type="domain" description="RNA polymerase sigma factor 70 region 4 type 2" evidence="7">
    <location>
        <begin position="133"/>
        <end position="179"/>
    </location>
</feature>
<keyword evidence="2" id="KW-0805">Transcription regulation</keyword>
<evidence type="ECO:0000256" key="2">
    <source>
        <dbReference type="ARBA" id="ARBA00023015"/>
    </source>
</evidence>
<dbReference type="SUPFAM" id="SSF88659">
    <property type="entry name" value="Sigma3 and sigma4 domains of RNA polymerase sigma factors"/>
    <property type="match status" value="1"/>
</dbReference>
<evidence type="ECO:0000256" key="4">
    <source>
        <dbReference type="ARBA" id="ARBA00023125"/>
    </source>
</evidence>
<gene>
    <name evidence="8" type="ORF">J2Z75_005173</name>
</gene>
<keyword evidence="3" id="KW-0731">Sigma factor</keyword>
<dbReference type="SUPFAM" id="SSF88946">
    <property type="entry name" value="Sigma2 domain of RNA polymerase sigma factors"/>
    <property type="match status" value="1"/>
</dbReference>
<dbReference type="InterPro" id="IPR013249">
    <property type="entry name" value="RNA_pol_sigma70_r4_t2"/>
</dbReference>
<evidence type="ECO:0000256" key="5">
    <source>
        <dbReference type="ARBA" id="ARBA00023163"/>
    </source>
</evidence>
<keyword evidence="5" id="KW-0804">Transcription</keyword>
<dbReference type="InterPro" id="IPR014284">
    <property type="entry name" value="RNA_pol_sigma-70_dom"/>
</dbReference>
<comment type="caution">
    <text evidence="8">The sequence shown here is derived from an EMBL/GenBank/DDBJ whole genome shotgun (WGS) entry which is preliminary data.</text>
</comment>
<dbReference type="InterPro" id="IPR036388">
    <property type="entry name" value="WH-like_DNA-bd_sf"/>
</dbReference>
<accession>A0ABS4EUL9</accession>
<dbReference type="InterPro" id="IPR007627">
    <property type="entry name" value="RNA_pol_sigma70_r2"/>
</dbReference>
<sequence>MDKTAADIDRSLMLAIATGRQHALAYLVERHGKGLTAFVRRYLGGSREDAEDIVQEVFWTVWRKAAHFDPDKAQVTTWLYRIAANRCIDVGRRNALLRFVGLDAMPADPTLDEPDAEARISGRSELALARKGILGLPQRQRMALLLRAVADLDIAEIAEVMGATGGSVEQLLVRARRTLREHMEKASGGPRV</sequence>
<evidence type="ECO:0000259" key="7">
    <source>
        <dbReference type="Pfam" id="PF08281"/>
    </source>
</evidence>
<dbReference type="InterPro" id="IPR013325">
    <property type="entry name" value="RNA_pol_sigma_r2"/>
</dbReference>
<dbReference type="RefSeq" id="WP_327791296.1">
    <property type="nucleotide sequence ID" value="NZ_JAGGJV010000011.1"/>
</dbReference>
<evidence type="ECO:0000259" key="6">
    <source>
        <dbReference type="Pfam" id="PF04542"/>
    </source>
</evidence>
<dbReference type="NCBIfam" id="TIGR02937">
    <property type="entry name" value="sigma70-ECF"/>
    <property type="match status" value="1"/>
</dbReference>
<evidence type="ECO:0000313" key="8">
    <source>
        <dbReference type="EMBL" id="MBP1861644.1"/>
    </source>
</evidence>
<name>A0ABS4EUL9_9HYPH</name>
<evidence type="ECO:0000256" key="3">
    <source>
        <dbReference type="ARBA" id="ARBA00023082"/>
    </source>
</evidence>
<organism evidence="8 9">
    <name type="scientific">Rhizobium herbae</name>
    <dbReference type="NCBI Taxonomy" id="508661"/>
    <lineage>
        <taxon>Bacteria</taxon>
        <taxon>Pseudomonadati</taxon>
        <taxon>Pseudomonadota</taxon>
        <taxon>Alphaproteobacteria</taxon>
        <taxon>Hyphomicrobiales</taxon>
        <taxon>Rhizobiaceae</taxon>
        <taxon>Rhizobium/Agrobacterium group</taxon>
        <taxon>Rhizobium</taxon>
    </lineage>
</organism>
<evidence type="ECO:0000313" key="9">
    <source>
        <dbReference type="Proteomes" id="UP000823786"/>
    </source>
</evidence>
<dbReference type="Pfam" id="PF08281">
    <property type="entry name" value="Sigma70_r4_2"/>
    <property type="match status" value="1"/>
</dbReference>
<dbReference type="Pfam" id="PF04542">
    <property type="entry name" value="Sigma70_r2"/>
    <property type="match status" value="1"/>
</dbReference>
<dbReference type="Gene3D" id="1.10.1740.10">
    <property type="match status" value="1"/>
</dbReference>
<feature type="domain" description="RNA polymerase sigma-70 region 2" evidence="6">
    <location>
        <begin position="27"/>
        <end position="94"/>
    </location>
</feature>
<keyword evidence="4" id="KW-0238">DNA-binding</keyword>